<dbReference type="InterPro" id="IPR027939">
    <property type="entry name" value="NMT1/THI5"/>
</dbReference>
<evidence type="ECO:0000256" key="8">
    <source>
        <dbReference type="ARBA" id="ARBA00022977"/>
    </source>
</evidence>
<evidence type="ECO:0000256" key="5">
    <source>
        <dbReference type="ARBA" id="ARBA00022679"/>
    </source>
</evidence>
<evidence type="ECO:0000256" key="7">
    <source>
        <dbReference type="ARBA" id="ARBA00022898"/>
    </source>
</evidence>
<keyword evidence="7" id="KW-0663">Pyridoxal phosphate</keyword>
<comment type="function">
    <text evidence="1">Responsible for the formation of the pyrimidine heterocycle in the thiamine biosynthesis pathway. Catalyzes the formation of hydroxymethylpyrimidine phosphate (HMP-P) from histidine and pyridoxal phosphate (PLP). The protein uses PLP and the active site histidine to form HMP-P, generating an inactive enzyme. The enzyme can only undergo a single turnover, which suggests it is a suicide enzyme.</text>
</comment>
<name>A0ABW3GWX0_9FLAO</name>
<protein>
    <recommendedName>
        <fullName evidence="10">Thiamine pyrimidine synthase</fullName>
    </recommendedName>
</protein>
<gene>
    <name evidence="13" type="ORF">ACFQ0R_10670</name>
</gene>
<dbReference type="SUPFAM" id="SSF53850">
    <property type="entry name" value="Periplasmic binding protein-like II"/>
    <property type="match status" value="1"/>
</dbReference>
<keyword evidence="5" id="KW-0808">Transferase</keyword>
<dbReference type="Pfam" id="PF09084">
    <property type="entry name" value="NMT1"/>
    <property type="match status" value="1"/>
</dbReference>
<evidence type="ECO:0000313" key="14">
    <source>
        <dbReference type="Proteomes" id="UP001597049"/>
    </source>
</evidence>
<dbReference type="Proteomes" id="UP001597049">
    <property type="component" value="Unassembled WGS sequence"/>
</dbReference>
<reference evidence="14" key="1">
    <citation type="journal article" date="2019" name="Int. J. Syst. Evol. Microbiol.">
        <title>The Global Catalogue of Microorganisms (GCM) 10K type strain sequencing project: providing services to taxonomists for standard genome sequencing and annotation.</title>
        <authorList>
            <consortium name="The Broad Institute Genomics Platform"/>
            <consortium name="The Broad Institute Genome Sequencing Center for Infectious Disease"/>
            <person name="Wu L."/>
            <person name="Ma J."/>
        </authorList>
    </citation>
    <scope>NUCLEOTIDE SEQUENCE [LARGE SCALE GENOMIC DNA]</scope>
    <source>
        <strain evidence="14">CCUG 56752</strain>
    </source>
</reference>
<comment type="caution">
    <text evidence="13">The sequence shown here is derived from an EMBL/GenBank/DDBJ whole genome shotgun (WGS) entry which is preliminary data.</text>
</comment>
<comment type="catalytic activity">
    <reaction evidence="11">
        <text>N(6)-(pyridoxal phosphate)-L-lysyl-[4-amino-5-hydroxymethyl-2-methylpyrimidine phosphate synthase] + L-histidyl-[4-amino-5-hydroxymethyl-2-methylpyrimidine phosphate synthase] + 2 Fe(3+) + 4 H2O = L-lysyl-[4-amino-5-hydroxymethyl-2-methylpyrimidine phosphate synthase] + (2S)-2-amino-5-hydroxy-4-oxopentanoyl-[4-amino-5-hydroxymethyl-2-methylpyrimidine phosphate synthase] + 4-amino-2-methyl-5-(phosphooxymethyl)pyrimidine + 3-oxopropanoate + 2 Fe(2+) + 2 H(+)</text>
        <dbReference type="Rhea" id="RHEA:65756"/>
        <dbReference type="Rhea" id="RHEA-COMP:16892"/>
        <dbReference type="Rhea" id="RHEA-COMP:16893"/>
        <dbReference type="Rhea" id="RHEA-COMP:16894"/>
        <dbReference type="Rhea" id="RHEA-COMP:16895"/>
        <dbReference type="ChEBI" id="CHEBI:15377"/>
        <dbReference type="ChEBI" id="CHEBI:15378"/>
        <dbReference type="ChEBI" id="CHEBI:29033"/>
        <dbReference type="ChEBI" id="CHEBI:29034"/>
        <dbReference type="ChEBI" id="CHEBI:29969"/>
        <dbReference type="ChEBI" id="CHEBI:29979"/>
        <dbReference type="ChEBI" id="CHEBI:33190"/>
        <dbReference type="ChEBI" id="CHEBI:58354"/>
        <dbReference type="ChEBI" id="CHEBI:143915"/>
        <dbReference type="ChEBI" id="CHEBI:157692"/>
    </reaction>
    <physiologicalReaction direction="left-to-right" evidence="11">
        <dbReference type="Rhea" id="RHEA:65757"/>
    </physiologicalReaction>
</comment>
<dbReference type="RefSeq" id="WP_379658364.1">
    <property type="nucleotide sequence ID" value="NZ_JBHTIV010000010.1"/>
</dbReference>
<evidence type="ECO:0000256" key="10">
    <source>
        <dbReference type="ARBA" id="ARBA00033171"/>
    </source>
</evidence>
<evidence type="ECO:0000256" key="1">
    <source>
        <dbReference type="ARBA" id="ARBA00003469"/>
    </source>
</evidence>
<keyword evidence="8" id="KW-0784">Thiamine biosynthesis</keyword>
<dbReference type="PANTHER" id="PTHR31528">
    <property type="entry name" value="4-AMINO-5-HYDROXYMETHYL-2-METHYLPYRIMIDINE PHOSPHATE SYNTHASE THI11-RELATED"/>
    <property type="match status" value="1"/>
</dbReference>
<accession>A0ABW3GWX0</accession>
<evidence type="ECO:0000256" key="9">
    <source>
        <dbReference type="ARBA" id="ARBA00023004"/>
    </source>
</evidence>
<dbReference type="InterPro" id="IPR015168">
    <property type="entry name" value="SsuA/THI5"/>
</dbReference>
<evidence type="ECO:0000313" key="13">
    <source>
        <dbReference type="EMBL" id="MFD0933059.1"/>
    </source>
</evidence>
<dbReference type="PANTHER" id="PTHR31528:SF1">
    <property type="entry name" value="4-AMINO-5-HYDROXYMETHYL-2-METHYLPYRIMIDINE PHOSPHATE SYNTHASE THI11-RELATED"/>
    <property type="match status" value="1"/>
</dbReference>
<organism evidence="13 14">
    <name type="scientific">Psychroflexus salinarum</name>
    <dbReference type="NCBI Taxonomy" id="546024"/>
    <lineage>
        <taxon>Bacteria</taxon>
        <taxon>Pseudomonadati</taxon>
        <taxon>Bacteroidota</taxon>
        <taxon>Flavobacteriia</taxon>
        <taxon>Flavobacteriales</taxon>
        <taxon>Flavobacteriaceae</taxon>
        <taxon>Psychroflexus</taxon>
    </lineage>
</organism>
<proteinExistence type="inferred from homology"/>
<comment type="pathway">
    <text evidence="2">Cofactor biosynthesis; thiamine diphosphate biosynthesis.</text>
</comment>
<evidence type="ECO:0000256" key="4">
    <source>
        <dbReference type="ARBA" id="ARBA00011738"/>
    </source>
</evidence>
<dbReference type="Gene3D" id="3.40.190.10">
    <property type="entry name" value="Periplasmic binding protein-like II"/>
    <property type="match status" value="2"/>
</dbReference>
<feature type="domain" description="SsuA/THI5-like" evidence="12">
    <location>
        <begin position="13"/>
        <end position="231"/>
    </location>
</feature>
<evidence type="ECO:0000256" key="11">
    <source>
        <dbReference type="ARBA" id="ARBA00048179"/>
    </source>
</evidence>
<keyword evidence="6" id="KW-0479">Metal-binding</keyword>
<keyword evidence="14" id="KW-1185">Reference proteome</keyword>
<evidence type="ECO:0000256" key="3">
    <source>
        <dbReference type="ARBA" id="ARBA00009406"/>
    </source>
</evidence>
<comment type="similarity">
    <text evidence="3">Belongs to the NMT1/THI5 family.</text>
</comment>
<sequence>MEKLTLALDWTPNTIHTGFFVALEKGFYSDEGLEVDLRSPQIDNYKSTPAGLLANKEVDFAIAPSESVISYHTLPNKPNLTAIAAILQEDTSAIVTLKSSGINQMKDLDGKRYASYDARFEDTIISEAIKKDGGEGKHIKITPEKLGIWDTLLKGEADATWVFMPWEGIEAQRKGVELNTFHLEDYDIPYGYSPVLLSHPDHFENKPKAMTGFLAATAKAYRWAAENPEEASRLLLPHVQDKDLEFLKESQRYIGKYYLTADKKWGQMKGERWTSFISWLAANDLITEDETKRLKKQTIFTNQYLAE</sequence>
<dbReference type="EMBL" id="JBHTIV010000010">
    <property type="protein sequence ID" value="MFD0933059.1"/>
    <property type="molecule type" value="Genomic_DNA"/>
</dbReference>
<comment type="subunit">
    <text evidence="4">Homodimer.</text>
</comment>
<keyword evidence="9" id="KW-0408">Iron</keyword>
<evidence type="ECO:0000259" key="12">
    <source>
        <dbReference type="Pfam" id="PF09084"/>
    </source>
</evidence>
<evidence type="ECO:0000256" key="2">
    <source>
        <dbReference type="ARBA" id="ARBA00004948"/>
    </source>
</evidence>
<evidence type="ECO:0000256" key="6">
    <source>
        <dbReference type="ARBA" id="ARBA00022723"/>
    </source>
</evidence>